<dbReference type="PANTHER" id="PTHR39200">
    <property type="entry name" value="HYPOTHETICAL EXPORTED PROTEIN"/>
    <property type="match status" value="1"/>
</dbReference>
<gene>
    <name evidence="3" type="ORF">GPY61_31355</name>
</gene>
<reference evidence="3 4" key="1">
    <citation type="submission" date="2019-12" db="EMBL/GenBank/DDBJ databases">
        <authorList>
            <person name="Li C."/>
            <person name="Zhao J."/>
        </authorList>
    </citation>
    <scope>NUCLEOTIDE SEQUENCE [LARGE SCALE GENOMIC DNA]</scope>
    <source>
        <strain evidence="3 4">NEAU-DD11</strain>
    </source>
</reference>
<proteinExistence type="predicted"/>
<sequence>MRALLKVGFTLLLIAFLLIGVSYSMLRAHGTNGPSNPGGRLLTTEHRTLAQPVAKVDLSGPVNLTLRQGPTPALEVRGEQRLLANIDTTVDGDMLHIGPRGILLRHRTPIEVTVTLPALESLSINGSGEHTVSGFAGDHLDVALDGSGSMRFNGRYREIMAAIHGSGDMELTGGTSDTVDAAVIGSGRLTLVGSTRALHAELRGSGDLDARHLRADEVDLAQEGSGDSAVYARKRLHADLTGSGEARVFGNPDERSVSRNGSATVSFDDKRD</sequence>
<dbReference type="AlphaFoldDB" id="A0A7X3KBU1"/>
<dbReference type="EMBL" id="WSES01000015">
    <property type="protein sequence ID" value="MVW64426.1"/>
    <property type="molecule type" value="Genomic_DNA"/>
</dbReference>
<dbReference type="Pfam" id="PF10988">
    <property type="entry name" value="DUF2807"/>
    <property type="match status" value="1"/>
</dbReference>
<organism evidence="3 4">
    <name type="scientific">Massilia cellulosiltytica</name>
    <dbReference type="NCBI Taxonomy" id="2683234"/>
    <lineage>
        <taxon>Bacteria</taxon>
        <taxon>Pseudomonadati</taxon>
        <taxon>Pseudomonadota</taxon>
        <taxon>Betaproteobacteria</taxon>
        <taxon>Burkholderiales</taxon>
        <taxon>Oxalobacteraceae</taxon>
        <taxon>Telluria group</taxon>
        <taxon>Massilia</taxon>
    </lineage>
</organism>
<comment type="caution">
    <text evidence="3">The sequence shown here is derived from an EMBL/GenBank/DDBJ whole genome shotgun (WGS) entry which is preliminary data.</text>
</comment>
<dbReference type="RefSeq" id="WP_056129457.1">
    <property type="nucleotide sequence ID" value="NZ_WSES01000015.1"/>
</dbReference>
<evidence type="ECO:0000313" key="3">
    <source>
        <dbReference type="EMBL" id="MVW64426.1"/>
    </source>
</evidence>
<dbReference type="PANTHER" id="PTHR39200:SF1">
    <property type="entry name" value="AUTO-TRANSPORTER ADHESIN HEAD GIN DOMAIN-CONTAINING PROTEIN-RELATED"/>
    <property type="match status" value="1"/>
</dbReference>
<protein>
    <submittedName>
        <fullName evidence="3">DUF2807 domain-containing protein</fullName>
    </submittedName>
</protein>
<evidence type="ECO:0000313" key="4">
    <source>
        <dbReference type="Proteomes" id="UP000443353"/>
    </source>
</evidence>
<evidence type="ECO:0000259" key="2">
    <source>
        <dbReference type="Pfam" id="PF10988"/>
    </source>
</evidence>
<evidence type="ECO:0000256" key="1">
    <source>
        <dbReference type="SAM" id="MobiDB-lite"/>
    </source>
</evidence>
<feature type="domain" description="Putative auto-transporter adhesin head GIN" evidence="2">
    <location>
        <begin position="55"/>
        <end position="252"/>
    </location>
</feature>
<accession>A0A7X3KBU1</accession>
<keyword evidence="4" id="KW-1185">Reference proteome</keyword>
<dbReference type="Proteomes" id="UP000443353">
    <property type="component" value="Unassembled WGS sequence"/>
</dbReference>
<feature type="region of interest" description="Disordered" evidence="1">
    <location>
        <begin position="244"/>
        <end position="272"/>
    </location>
</feature>
<name>A0A7X3KBU1_9BURK</name>
<dbReference type="Gene3D" id="2.160.20.120">
    <property type="match status" value="1"/>
</dbReference>
<dbReference type="InterPro" id="IPR021255">
    <property type="entry name" value="DUF2807"/>
</dbReference>